<keyword evidence="1" id="KW-0614">Plasmid</keyword>
<dbReference type="HOGENOM" id="CLU_2422955_0_0_10"/>
<dbReference type="Proteomes" id="UP000019423">
    <property type="component" value="Plasmid pHsw1"/>
</dbReference>
<organism evidence="1 2">
    <name type="scientific">Hymenobacter swuensis DY53</name>
    <dbReference type="NCBI Taxonomy" id="1227739"/>
    <lineage>
        <taxon>Bacteria</taxon>
        <taxon>Pseudomonadati</taxon>
        <taxon>Bacteroidota</taxon>
        <taxon>Cytophagia</taxon>
        <taxon>Cytophagales</taxon>
        <taxon>Hymenobacteraceae</taxon>
        <taxon>Hymenobacter</taxon>
    </lineage>
</organism>
<reference evidence="1 2" key="1">
    <citation type="submission" date="2014-01" db="EMBL/GenBank/DDBJ databases">
        <title>Complete sequence of plasmid1 of ionizing-radiation resistance bacterium Hymenobacter swuensis DY53.</title>
        <authorList>
            <person name="Jung J.-H."/>
            <person name="Jeong S.-W."/>
            <person name="Joe M.-H."/>
            <person name="Cho y.-j."/>
            <person name="Kim M.-K."/>
            <person name="Lim S.-Y."/>
        </authorList>
    </citation>
    <scope>NUCLEOTIDE SEQUENCE [LARGE SCALE GENOMIC DNA]</scope>
    <source>
        <strain evidence="1 2">DY53</strain>
        <plasmid evidence="1 2">pHsw1</plasmid>
    </source>
</reference>
<gene>
    <name evidence="1" type="ORF">Hsw_PA0195</name>
</gene>
<dbReference type="KEGG" id="hsw:Hsw_PA0195"/>
<accession>W8ESM8</accession>
<proteinExistence type="predicted"/>
<evidence type="ECO:0000313" key="2">
    <source>
        <dbReference type="Proteomes" id="UP000019423"/>
    </source>
</evidence>
<keyword evidence="2" id="KW-1185">Reference proteome</keyword>
<dbReference type="PATRIC" id="fig|1227739.3.peg.222"/>
<geneLocation type="plasmid" evidence="1 2">
    <name>pHsw1</name>
</geneLocation>
<protein>
    <submittedName>
        <fullName evidence="1">Uncharacterized protein</fullName>
    </submittedName>
</protein>
<dbReference type="RefSeq" id="WP_044000432.1">
    <property type="nucleotide sequence ID" value="NZ_CP007144.1"/>
</dbReference>
<evidence type="ECO:0000313" key="1">
    <source>
        <dbReference type="EMBL" id="AHJ95528.1"/>
    </source>
</evidence>
<name>W8ESM8_9BACT</name>
<sequence length="91" mass="9989">MPPKINLSVLEPDNITFTPAGAENFQRALLQTRRAQVTAYNASGGVVWSKPWNATKLTAKSRLIGNIMTRADIRYAPDASSIVRLHAEVLP</sequence>
<dbReference type="AlphaFoldDB" id="W8ESM8"/>
<dbReference type="EMBL" id="CP007144">
    <property type="protein sequence ID" value="AHJ95528.1"/>
    <property type="molecule type" value="Genomic_DNA"/>
</dbReference>